<reference evidence="1" key="2">
    <citation type="submission" date="2021-08" db="EMBL/GenBank/DDBJ databases">
        <authorList>
            <person name="Tani A."/>
            <person name="Ola A."/>
            <person name="Ogura Y."/>
            <person name="Katsura K."/>
            <person name="Hayashi T."/>
        </authorList>
    </citation>
    <scope>NUCLEOTIDE SEQUENCE</scope>
    <source>
        <strain evidence="1">KCTC 52305</strain>
    </source>
</reference>
<dbReference type="Proteomes" id="UP001055167">
    <property type="component" value="Unassembled WGS sequence"/>
</dbReference>
<organism evidence="1 2">
    <name type="scientific">Methylobacterium crusticola</name>
    <dbReference type="NCBI Taxonomy" id="1697972"/>
    <lineage>
        <taxon>Bacteria</taxon>
        <taxon>Pseudomonadati</taxon>
        <taxon>Pseudomonadota</taxon>
        <taxon>Alphaproteobacteria</taxon>
        <taxon>Hyphomicrobiales</taxon>
        <taxon>Methylobacteriaceae</taxon>
        <taxon>Methylobacterium</taxon>
    </lineage>
</organism>
<proteinExistence type="predicted"/>
<gene>
    <name evidence="1" type="ORF">OPKNFCMD_3093</name>
</gene>
<protein>
    <recommendedName>
        <fullName evidence="3">Glycosyltransferase</fullName>
    </recommendedName>
</protein>
<dbReference type="RefSeq" id="WP_128564104.1">
    <property type="nucleotide sequence ID" value="NZ_BPQH01000009.1"/>
</dbReference>
<dbReference type="EMBL" id="BPQH01000009">
    <property type="protein sequence ID" value="GJD50354.1"/>
    <property type="molecule type" value="Genomic_DNA"/>
</dbReference>
<name>A0ABQ4QYT9_9HYPH</name>
<evidence type="ECO:0000313" key="1">
    <source>
        <dbReference type="EMBL" id="GJD50354.1"/>
    </source>
</evidence>
<evidence type="ECO:0008006" key="3">
    <source>
        <dbReference type="Google" id="ProtNLM"/>
    </source>
</evidence>
<reference evidence="1" key="1">
    <citation type="journal article" date="2021" name="Front. Microbiol.">
        <title>Comprehensive Comparative Genomics and Phenotyping of Methylobacterium Species.</title>
        <authorList>
            <person name="Alessa O."/>
            <person name="Ogura Y."/>
            <person name="Fujitani Y."/>
            <person name="Takami H."/>
            <person name="Hayashi T."/>
            <person name="Sahin N."/>
            <person name="Tani A."/>
        </authorList>
    </citation>
    <scope>NUCLEOTIDE SEQUENCE</scope>
    <source>
        <strain evidence="1">KCTC 52305</strain>
    </source>
</reference>
<sequence length="171" mass="17574">MFTAAVHVPGAIDPRAVEALADSLSALVAGVAAGIVGDAVIVSADPTDREIALVAESTGAAAAARGRDPWAAAAALARRPWLLCLEAGDVPAEGWIRALDRFGATAPPGTLGRLARPHAPLLDRLAARCEALTGTHRVRAGDVVRVEALLAGRPGGRRLPVRPLRARLSRG</sequence>
<comment type="caution">
    <text evidence="1">The sequence shown here is derived from an EMBL/GenBank/DDBJ whole genome shotgun (WGS) entry which is preliminary data.</text>
</comment>
<evidence type="ECO:0000313" key="2">
    <source>
        <dbReference type="Proteomes" id="UP001055167"/>
    </source>
</evidence>
<accession>A0ABQ4QYT9</accession>
<keyword evidence="2" id="KW-1185">Reference proteome</keyword>